<dbReference type="EMBL" id="MT993629">
    <property type="protein sequence ID" value="QOV05644.1"/>
    <property type="molecule type" value="Genomic_DNA"/>
</dbReference>
<name>A0A7M2QM38_9ZZZZ</name>
<reference evidence="1" key="1">
    <citation type="submission" date="2020-09" db="EMBL/GenBank/DDBJ databases">
        <authorList>
            <person name="Eze J.U."/>
            <person name="Rahube T.O."/>
        </authorList>
    </citation>
    <scope>NUCLEOTIDE SEQUENCE</scope>
</reference>
<accession>A0A7M2QM38</accession>
<protein>
    <submittedName>
        <fullName evidence="1">Uncharacterized protein</fullName>
    </submittedName>
</protein>
<organism evidence="1">
    <name type="scientific">feces metagenome</name>
    <dbReference type="NCBI Taxonomy" id="1861841"/>
    <lineage>
        <taxon>unclassified sequences</taxon>
        <taxon>metagenomes</taxon>
        <taxon>organismal metagenomes</taxon>
    </lineage>
</organism>
<dbReference type="AlphaFoldDB" id="A0A7M2QM38"/>
<proteinExistence type="predicted"/>
<evidence type="ECO:0000313" key="1">
    <source>
        <dbReference type="EMBL" id="QOV05644.1"/>
    </source>
</evidence>
<sequence length="80" mass="8774">MSNLIKLPSVDIINAIDYRMECLKGKVASAIEKLPEKGEELQALVAEMIEAGKARRAIKRHATYLVIEEVAEAQHTGAAK</sequence>